<dbReference type="SUPFAM" id="SSF53850">
    <property type="entry name" value="Periplasmic binding protein-like II"/>
    <property type="match status" value="1"/>
</dbReference>
<dbReference type="Pfam" id="PF01547">
    <property type="entry name" value="SBP_bac_1"/>
    <property type="match status" value="1"/>
</dbReference>
<dbReference type="Proteomes" id="UP000241848">
    <property type="component" value="Unassembled WGS sequence"/>
</dbReference>
<evidence type="ECO:0000313" key="1">
    <source>
        <dbReference type="EMBL" id="PSR21706.1"/>
    </source>
</evidence>
<organism evidence="1 2">
    <name type="scientific">Sulfobacillus acidophilus</name>
    <dbReference type="NCBI Taxonomy" id="53633"/>
    <lineage>
        <taxon>Bacteria</taxon>
        <taxon>Bacillati</taxon>
        <taxon>Bacillota</taxon>
        <taxon>Clostridia</taxon>
        <taxon>Eubacteriales</taxon>
        <taxon>Clostridiales Family XVII. Incertae Sedis</taxon>
        <taxon>Sulfobacillus</taxon>
    </lineage>
</organism>
<proteinExistence type="predicted"/>
<sequence>MYASAYTPLLPGQKPTPGVKPVVALDNAAKAFEKLYPGIHIEFLPNTSTEGTNQWYETEGAAGQLPDISWVQGPYVNIDYPKGLFTDLLPYFQQPNPFIPGNKKWINTMNPEAVDSSIVPGVKAGTTGVYAVDGDWEGFGFWYNKALFKEAGITKPPTTWGQLVTDSQELKAHGIDPGATFGAPIYNWFAHIFQPNALGASRMRTILGVKGNTAGAVTSEENAYFYNHYGDWLNPSKDPALIDWWPAAKALLSTWDPATIDVTETNASTAPSPYSLFTSQQVAMVYVEGSDMPKLVYALPKKHQFPFGMFNPTSVMGTSKYATNLVTYQDVGGPYVGFQFAISTHLADSTMTPAKFKAALAWLQFITTPHWDQTIVNEEENAIPIIKGTTAPPVDRTFQQAIDKYPFWSLSAFDTMTSTSFDTIDGLFLEYVNGFISFKTAEKEYDADAAQIVAQFDSQNAGLMAKFTQQENARLGIK</sequence>
<protein>
    <recommendedName>
        <fullName evidence="3">ABC transporter substrate-binding protein</fullName>
    </recommendedName>
</protein>
<dbReference type="PANTHER" id="PTHR43649">
    <property type="entry name" value="ARABINOSE-BINDING PROTEIN-RELATED"/>
    <property type="match status" value="1"/>
</dbReference>
<evidence type="ECO:0000313" key="2">
    <source>
        <dbReference type="Proteomes" id="UP000241848"/>
    </source>
</evidence>
<dbReference type="EMBL" id="PXYV01000029">
    <property type="protein sequence ID" value="PSR21706.1"/>
    <property type="molecule type" value="Genomic_DNA"/>
</dbReference>
<evidence type="ECO:0008006" key="3">
    <source>
        <dbReference type="Google" id="ProtNLM"/>
    </source>
</evidence>
<name>A0A2T2WHK4_9FIRM</name>
<dbReference type="Gene3D" id="3.40.190.10">
    <property type="entry name" value="Periplasmic binding protein-like II"/>
    <property type="match status" value="1"/>
</dbReference>
<dbReference type="InterPro" id="IPR050490">
    <property type="entry name" value="Bact_solute-bd_prot1"/>
</dbReference>
<dbReference type="InterPro" id="IPR006059">
    <property type="entry name" value="SBP"/>
</dbReference>
<reference evidence="1 2" key="1">
    <citation type="journal article" date="2014" name="BMC Genomics">
        <title>Comparison of environmental and isolate Sulfobacillus genomes reveals diverse carbon, sulfur, nitrogen, and hydrogen metabolisms.</title>
        <authorList>
            <person name="Justice N.B."/>
            <person name="Norman A."/>
            <person name="Brown C.T."/>
            <person name="Singh A."/>
            <person name="Thomas B.C."/>
            <person name="Banfield J.F."/>
        </authorList>
    </citation>
    <scope>NUCLEOTIDE SEQUENCE [LARGE SCALE GENOMIC DNA]</scope>
    <source>
        <strain evidence="1">AMDSBA3</strain>
    </source>
</reference>
<gene>
    <name evidence="1" type="ORF">C7B45_09875</name>
</gene>
<comment type="caution">
    <text evidence="1">The sequence shown here is derived from an EMBL/GenBank/DDBJ whole genome shotgun (WGS) entry which is preliminary data.</text>
</comment>
<accession>A0A2T2WHK4</accession>
<dbReference type="AlphaFoldDB" id="A0A2T2WHK4"/>